<feature type="DNA-binding region" description="H-T-H motif" evidence="2">
    <location>
        <begin position="29"/>
        <end position="48"/>
    </location>
</feature>
<protein>
    <submittedName>
        <fullName evidence="4">TetR/AcrR family transcriptional regulator</fullName>
    </submittedName>
</protein>
<dbReference type="AlphaFoldDB" id="A0A5P1WZV9"/>
<evidence type="ECO:0000313" key="5">
    <source>
        <dbReference type="Proteomes" id="UP000325295"/>
    </source>
</evidence>
<feature type="domain" description="HTH tetR-type" evidence="3">
    <location>
        <begin position="6"/>
        <end position="66"/>
    </location>
</feature>
<evidence type="ECO:0000256" key="2">
    <source>
        <dbReference type="PROSITE-ProRule" id="PRU00335"/>
    </source>
</evidence>
<reference evidence="4 5" key="1">
    <citation type="submission" date="2019-09" db="EMBL/GenBank/DDBJ databases">
        <title>Complete Genome Sequence of Lactobacillus nenjiangensis SH-Y15, isolated from sauerkraut.</title>
        <authorList>
            <person name="Yang H."/>
        </authorList>
    </citation>
    <scope>NUCLEOTIDE SEQUENCE [LARGE SCALE GENOMIC DNA]</scope>
    <source>
        <strain evidence="4 5">SH-Y15</strain>
    </source>
</reference>
<dbReference type="Proteomes" id="UP000325295">
    <property type="component" value="Chromosome"/>
</dbReference>
<evidence type="ECO:0000256" key="1">
    <source>
        <dbReference type="ARBA" id="ARBA00023125"/>
    </source>
</evidence>
<dbReference type="RefSeq" id="WP_150203381.1">
    <property type="nucleotide sequence ID" value="NZ_CAUQTN010000069.1"/>
</dbReference>
<dbReference type="InterPro" id="IPR009057">
    <property type="entry name" value="Homeodomain-like_sf"/>
</dbReference>
<dbReference type="KEGG" id="lnn:F0161_01650"/>
<accession>A0A5P1WZV9</accession>
<proteinExistence type="predicted"/>
<name>A0A5P1WZV9_9LACO</name>
<dbReference type="EMBL" id="CP043939">
    <property type="protein sequence ID" value="QER66695.1"/>
    <property type="molecule type" value="Genomic_DNA"/>
</dbReference>
<dbReference type="OrthoDB" id="9810250at2"/>
<keyword evidence="1 2" id="KW-0238">DNA-binding</keyword>
<dbReference type="SUPFAM" id="SSF46689">
    <property type="entry name" value="Homeodomain-like"/>
    <property type="match status" value="1"/>
</dbReference>
<evidence type="ECO:0000313" key="4">
    <source>
        <dbReference type="EMBL" id="QER66695.1"/>
    </source>
</evidence>
<organism evidence="4 5">
    <name type="scientific">Paucilactobacillus nenjiangensis</name>
    <dbReference type="NCBI Taxonomy" id="1296540"/>
    <lineage>
        <taxon>Bacteria</taxon>
        <taxon>Bacillati</taxon>
        <taxon>Bacillota</taxon>
        <taxon>Bacilli</taxon>
        <taxon>Lactobacillales</taxon>
        <taxon>Lactobacillaceae</taxon>
        <taxon>Paucilactobacillus</taxon>
    </lineage>
</organism>
<dbReference type="PROSITE" id="PS50977">
    <property type="entry name" value="HTH_TETR_2"/>
    <property type="match status" value="1"/>
</dbReference>
<dbReference type="PANTHER" id="PTHR43479:SF7">
    <property type="entry name" value="TETR-FAMILY TRANSCRIPTIONAL REGULATOR"/>
    <property type="match status" value="1"/>
</dbReference>
<gene>
    <name evidence="4" type="ORF">F0161_01650</name>
</gene>
<keyword evidence="5" id="KW-1185">Reference proteome</keyword>
<sequence>MDKRVLRSKTAIGDALLEILKYKNFPDITVSELAKKASVDRKTFYAHYSSISDVLAELEDQLAAEASALFIQMENFDVSIFMDGMTDLMFKRFDVYVHIAKNDDYSFILQDGKDILTRVFMNQCMQSNSYTPDDFRVAMEFISSGIIDHFQSWLVTPEHSKEVLAASNETIKEIVNRELAAFSS</sequence>
<evidence type="ECO:0000259" key="3">
    <source>
        <dbReference type="PROSITE" id="PS50977"/>
    </source>
</evidence>
<dbReference type="GO" id="GO:0003677">
    <property type="term" value="F:DNA binding"/>
    <property type="evidence" value="ECO:0007669"/>
    <property type="project" value="UniProtKB-UniRule"/>
</dbReference>
<dbReference type="InterPro" id="IPR050624">
    <property type="entry name" value="HTH-type_Tx_Regulator"/>
</dbReference>
<dbReference type="Gene3D" id="1.10.357.10">
    <property type="entry name" value="Tetracycline Repressor, domain 2"/>
    <property type="match status" value="1"/>
</dbReference>
<dbReference type="InterPro" id="IPR001647">
    <property type="entry name" value="HTH_TetR"/>
</dbReference>
<dbReference type="PANTHER" id="PTHR43479">
    <property type="entry name" value="ACREF/ENVCD OPERON REPRESSOR-RELATED"/>
    <property type="match status" value="1"/>
</dbReference>